<feature type="transmembrane region" description="Helical" evidence="1">
    <location>
        <begin position="252"/>
        <end position="272"/>
    </location>
</feature>
<organism evidence="2">
    <name type="scientific">Ostreococcus mediterraneus</name>
    <dbReference type="NCBI Taxonomy" id="1486918"/>
    <lineage>
        <taxon>Eukaryota</taxon>
        <taxon>Viridiplantae</taxon>
        <taxon>Chlorophyta</taxon>
        <taxon>Mamiellophyceae</taxon>
        <taxon>Mamiellales</taxon>
        <taxon>Bathycoccaceae</taxon>
        <taxon>Ostreococcus</taxon>
    </lineage>
</organism>
<feature type="transmembrane region" description="Helical" evidence="1">
    <location>
        <begin position="43"/>
        <end position="68"/>
    </location>
</feature>
<dbReference type="Pfam" id="PF07690">
    <property type="entry name" value="MFS_1"/>
    <property type="match status" value="1"/>
</dbReference>
<protein>
    <recommendedName>
        <fullName evidence="3">Major facilitator superfamily (MFS) profile domain-containing protein</fullName>
    </recommendedName>
</protein>
<feature type="transmembrane region" description="Helical" evidence="1">
    <location>
        <begin position="372"/>
        <end position="393"/>
    </location>
</feature>
<keyword evidence="1" id="KW-0812">Transmembrane</keyword>
<feature type="transmembrane region" description="Helical" evidence="1">
    <location>
        <begin position="166"/>
        <end position="187"/>
    </location>
</feature>
<dbReference type="SUPFAM" id="SSF103473">
    <property type="entry name" value="MFS general substrate transporter"/>
    <property type="match status" value="1"/>
</dbReference>
<dbReference type="AlphaFoldDB" id="A0A7S0WCD1"/>
<sequence length="431" mass="45593">MRVRVSALGYAGALLLNVALGTLFCWSFYLIPLEAHLGVGRAMLSSVFSLSTIATVCAMSFAGPVVYARWAPTRLAVGSALLAACGLWTASFAVPLRAVWPLFLGYGLMFGFASGLGYGLSVQMSSYAPLKSGLATGLVTSARAFGAFIFAPLVKQAIIAHGPQFAIHQLGTYIAASAVPIFLLFNGSGLKRPLAKRRSTSSVTLEEMERDIKLKPLVRLLWLCMATGLFSGLMVMAHGATLLSSRGISAQMLVIGGISIVSAMTTVGRILGGWLCDRVPPKRVLVFTPLLAVGPLIWAAMDKTSIIAGELSLAAAGLVYGMFASTIPVEVRRVAGAGDFARTYGRIFTAWGLAGLAAPYLAGVFYDCYGDYTLALIVAAVLSVTSALLAQLLESPRKAAREQLANEESRAETAARLGERFIDCTKTTEND</sequence>
<dbReference type="InterPro" id="IPR036259">
    <property type="entry name" value="MFS_trans_sf"/>
</dbReference>
<feature type="transmembrane region" description="Helical" evidence="1">
    <location>
        <begin position="307"/>
        <end position="327"/>
    </location>
</feature>
<evidence type="ECO:0008006" key="3">
    <source>
        <dbReference type="Google" id="ProtNLM"/>
    </source>
</evidence>
<dbReference type="Gene3D" id="1.20.1250.20">
    <property type="entry name" value="MFS general substrate transporter like domains"/>
    <property type="match status" value="1"/>
</dbReference>
<dbReference type="EMBL" id="HBFO01003548">
    <property type="protein sequence ID" value="CAD8811352.1"/>
    <property type="molecule type" value="Transcribed_RNA"/>
</dbReference>
<evidence type="ECO:0000313" key="2">
    <source>
        <dbReference type="EMBL" id="CAD8811352.1"/>
    </source>
</evidence>
<accession>A0A7S0WCD1</accession>
<feature type="transmembrane region" description="Helical" evidence="1">
    <location>
        <begin position="220"/>
        <end position="240"/>
    </location>
</feature>
<keyword evidence="1" id="KW-1133">Transmembrane helix</keyword>
<evidence type="ECO:0000256" key="1">
    <source>
        <dbReference type="SAM" id="Phobius"/>
    </source>
</evidence>
<feature type="transmembrane region" description="Helical" evidence="1">
    <location>
        <begin position="133"/>
        <end position="154"/>
    </location>
</feature>
<name>A0A7S0WCD1_9CHLO</name>
<dbReference type="InterPro" id="IPR050327">
    <property type="entry name" value="Proton-linked_MCT"/>
</dbReference>
<dbReference type="PANTHER" id="PTHR11360">
    <property type="entry name" value="MONOCARBOXYLATE TRANSPORTER"/>
    <property type="match status" value="1"/>
</dbReference>
<feature type="transmembrane region" description="Helical" evidence="1">
    <location>
        <begin position="100"/>
        <end position="121"/>
    </location>
</feature>
<proteinExistence type="predicted"/>
<dbReference type="InterPro" id="IPR011701">
    <property type="entry name" value="MFS"/>
</dbReference>
<feature type="transmembrane region" description="Helical" evidence="1">
    <location>
        <begin position="75"/>
        <end position="94"/>
    </location>
</feature>
<reference evidence="2" key="1">
    <citation type="submission" date="2021-01" db="EMBL/GenBank/DDBJ databases">
        <authorList>
            <person name="Corre E."/>
            <person name="Pelletier E."/>
            <person name="Niang G."/>
            <person name="Scheremetjew M."/>
            <person name="Finn R."/>
            <person name="Kale V."/>
            <person name="Holt S."/>
            <person name="Cochrane G."/>
            <person name="Meng A."/>
            <person name="Brown T."/>
            <person name="Cohen L."/>
        </authorList>
    </citation>
    <scope>NUCLEOTIDE SEQUENCE</scope>
    <source>
        <strain evidence="2">Clade-D-RCC1621</strain>
    </source>
</reference>
<dbReference type="GO" id="GO:0022857">
    <property type="term" value="F:transmembrane transporter activity"/>
    <property type="evidence" value="ECO:0007669"/>
    <property type="project" value="InterPro"/>
</dbReference>
<feature type="transmembrane region" description="Helical" evidence="1">
    <location>
        <begin position="7"/>
        <end position="31"/>
    </location>
</feature>
<gene>
    <name evidence="2" type="ORF">OMED0930_LOCUS2446</name>
</gene>
<feature type="transmembrane region" description="Helical" evidence="1">
    <location>
        <begin position="284"/>
        <end position="301"/>
    </location>
</feature>
<feature type="transmembrane region" description="Helical" evidence="1">
    <location>
        <begin position="348"/>
        <end position="366"/>
    </location>
</feature>
<keyword evidence="1" id="KW-0472">Membrane</keyword>